<dbReference type="Proteomes" id="UP001163828">
    <property type="component" value="Unassembled WGS sequence"/>
</dbReference>
<name>A0ABQ8Q2A5_9AGAR</name>
<reference evidence="1" key="1">
    <citation type="submission" date="2022-08" db="EMBL/GenBank/DDBJ databases">
        <authorList>
            <consortium name="DOE Joint Genome Institute"/>
            <person name="Min B."/>
            <person name="Riley R."/>
            <person name="Sierra-Patev S."/>
            <person name="Naranjo-Ortiz M."/>
            <person name="Looney B."/>
            <person name="Konkel Z."/>
            <person name="Slot J.C."/>
            <person name="Sakamoto Y."/>
            <person name="Steenwyk J.L."/>
            <person name="Rokas A."/>
            <person name="Carro J."/>
            <person name="Camarero S."/>
            <person name="Ferreira P."/>
            <person name="Molpeceres G."/>
            <person name="Ruiz-Duenas F.J."/>
            <person name="Serrano A."/>
            <person name="Henrissat B."/>
            <person name="Drula E."/>
            <person name="Hughes K.W."/>
            <person name="Mata J.L."/>
            <person name="Ishikawa N.K."/>
            <person name="Vargas-Isla R."/>
            <person name="Ushijima S."/>
            <person name="Smith C.A."/>
            <person name="Ahrendt S."/>
            <person name="Andreopoulos W."/>
            <person name="He G."/>
            <person name="Labutti K."/>
            <person name="Lipzen A."/>
            <person name="Ng V."/>
            <person name="Sandor L."/>
            <person name="Barry K."/>
            <person name="Martinez A.T."/>
            <person name="Xiao Y."/>
            <person name="Gibbons J.G."/>
            <person name="Terashima K."/>
            <person name="Hibbett D.S."/>
            <person name="Grigoriev I.V."/>
        </authorList>
    </citation>
    <scope>NUCLEOTIDE SEQUENCE</scope>
    <source>
        <strain evidence="1">TFB10827</strain>
    </source>
</reference>
<comment type="caution">
    <text evidence="1">The sequence shown here is derived from an EMBL/GenBank/DDBJ whole genome shotgun (WGS) entry which is preliminary data.</text>
</comment>
<evidence type="ECO:0008006" key="3">
    <source>
        <dbReference type="Google" id="ProtNLM"/>
    </source>
</evidence>
<dbReference type="Pfam" id="PF14223">
    <property type="entry name" value="Retrotran_gag_2"/>
    <property type="match status" value="1"/>
</dbReference>
<proteinExistence type="predicted"/>
<organism evidence="1 2">
    <name type="scientific">Lentinula boryana</name>
    <dbReference type="NCBI Taxonomy" id="40481"/>
    <lineage>
        <taxon>Eukaryota</taxon>
        <taxon>Fungi</taxon>
        <taxon>Dikarya</taxon>
        <taxon>Basidiomycota</taxon>
        <taxon>Agaricomycotina</taxon>
        <taxon>Agaricomycetes</taxon>
        <taxon>Agaricomycetidae</taxon>
        <taxon>Agaricales</taxon>
        <taxon>Marasmiineae</taxon>
        <taxon>Omphalotaceae</taxon>
        <taxon>Lentinula</taxon>
    </lineage>
</organism>
<dbReference type="EMBL" id="MU790818">
    <property type="protein sequence ID" value="KAJ3992832.1"/>
    <property type="molecule type" value="Genomic_DNA"/>
</dbReference>
<accession>A0ABQ8Q2A5</accession>
<gene>
    <name evidence="1" type="ORF">F5050DRAFT_1811081</name>
</gene>
<evidence type="ECO:0000313" key="2">
    <source>
        <dbReference type="Proteomes" id="UP001163828"/>
    </source>
</evidence>
<keyword evidence="2" id="KW-1185">Reference proteome</keyword>
<protein>
    <recommendedName>
        <fullName evidence="3">Retrotransposon gag domain-containing protein</fullName>
    </recommendedName>
</protein>
<sequence length="221" mass="24997">MTSNIGIPTPVPDIPDDQKFGGGIRVAWKPIKRKIKVSLKNQGLDGYIDGRVVKPASGSSSDTPSVKEATLVFSEKPYMPEWTFRNNRTKGIIESFITDLPSLVPDVDNLDAKNLFETLVKEFGQKDDMRKVITMRKLRSHIFRENETLDEFLCMLRELQKEATDMGNDILDDVFREIVMAAFPTVAFDTIMQNINANPSTFLTSSSVIQHISFQYSRSEN</sequence>
<evidence type="ECO:0000313" key="1">
    <source>
        <dbReference type="EMBL" id="KAJ3992832.1"/>
    </source>
</evidence>